<feature type="transmembrane region" description="Helical" evidence="1">
    <location>
        <begin position="172"/>
        <end position="196"/>
    </location>
</feature>
<accession>A0AAW0DPE4</accession>
<evidence type="ECO:0000313" key="2">
    <source>
        <dbReference type="EMBL" id="KAK7054826.1"/>
    </source>
</evidence>
<name>A0AAW0DPE4_9AGAR</name>
<feature type="transmembrane region" description="Helical" evidence="1">
    <location>
        <begin position="40"/>
        <end position="58"/>
    </location>
</feature>
<keyword evidence="1" id="KW-1133">Transmembrane helix</keyword>
<keyword evidence="3" id="KW-1185">Reference proteome</keyword>
<protein>
    <submittedName>
        <fullName evidence="2">Uncharacterized protein</fullName>
    </submittedName>
</protein>
<reference evidence="2 3" key="1">
    <citation type="submission" date="2024-01" db="EMBL/GenBank/DDBJ databases">
        <title>A draft genome for a cacao thread blight-causing isolate of Paramarasmius palmivorus.</title>
        <authorList>
            <person name="Baruah I.K."/>
            <person name="Bukari Y."/>
            <person name="Amoako-Attah I."/>
            <person name="Meinhardt L.W."/>
            <person name="Bailey B.A."/>
            <person name="Cohen S.P."/>
        </authorList>
    </citation>
    <scope>NUCLEOTIDE SEQUENCE [LARGE SCALE GENOMIC DNA]</scope>
    <source>
        <strain evidence="2 3">GH-12</strain>
    </source>
</reference>
<keyword evidence="1" id="KW-0812">Transmembrane</keyword>
<dbReference type="EMBL" id="JAYKXP010000008">
    <property type="protein sequence ID" value="KAK7054826.1"/>
    <property type="molecule type" value="Genomic_DNA"/>
</dbReference>
<organism evidence="2 3">
    <name type="scientific">Paramarasmius palmivorus</name>
    <dbReference type="NCBI Taxonomy" id="297713"/>
    <lineage>
        <taxon>Eukaryota</taxon>
        <taxon>Fungi</taxon>
        <taxon>Dikarya</taxon>
        <taxon>Basidiomycota</taxon>
        <taxon>Agaricomycotina</taxon>
        <taxon>Agaricomycetes</taxon>
        <taxon>Agaricomycetidae</taxon>
        <taxon>Agaricales</taxon>
        <taxon>Marasmiineae</taxon>
        <taxon>Marasmiaceae</taxon>
        <taxon>Paramarasmius</taxon>
    </lineage>
</organism>
<proteinExistence type="predicted"/>
<comment type="caution">
    <text evidence="2">The sequence shown here is derived from an EMBL/GenBank/DDBJ whole genome shotgun (WGS) entry which is preliminary data.</text>
</comment>
<dbReference type="AlphaFoldDB" id="A0AAW0DPE4"/>
<dbReference type="Proteomes" id="UP001383192">
    <property type="component" value="Unassembled WGS sequence"/>
</dbReference>
<sequence length="234" mass="26571">MSTNLTNLTANPTVPEYSDDLEWVTAYLVAHMMSEPSRRYVWILWLCIGSVFLFYTFLNLTGKRLGGHYTALWRRWAIQRRTWRGLIRRSGKKKPPALLPSNGQLITLIVLPIVTLLLAFGGPDYIAPDTFIFNLKPPKIHARGYDTSSYTQFQPQYQINKAWWTAGGRTGLIAFGLFPLVVLFALKAPPFAFFALPFTTQLHFDKLSVASQMVRPTSIPHVALTRRSVERPTG</sequence>
<feature type="transmembrane region" description="Helical" evidence="1">
    <location>
        <begin position="97"/>
        <end position="120"/>
    </location>
</feature>
<gene>
    <name evidence="2" type="ORF">VNI00_003289</name>
</gene>
<evidence type="ECO:0000256" key="1">
    <source>
        <dbReference type="SAM" id="Phobius"/>
    </source>
</evidence>
<keyword evidence="1" id="KW-0472">Membrane</keyword>
<evidence type="ECO:0000313" key="3">
    <source>
        <dbReference type="Proteomes" id="UP001383192"/>
    </source>
</evidence>